<dbReference type="Pfam" id="PF05812">
    <property type="entry name" value="Herpes_BLRF2"/>
    <property type="match status" value="1"/>
</dbReference>
<comment type="similarity">
    <text evidence="1">Belongs to the herpesviridae BLRF2 family.</text>
</comment>
<dbReference type="SMR" id="Q77NI9"/>
<evidence type="ECO:0000313" key="4">
    <source>
        <dbReference type="Proteomes" id="UP000162467"/>
    </source>
</evidence>
<dbReference type="EMBL" id="AF210726">
    <property type="protein sequence ID" value="AAF60030.1"/>
    <property type="molecule type" value="Genomic_DNA"/>
</dbReference>
<dbReference type="Proteomes" id="UP000162467">
    <property type="component" value="Genome"/>
</dbReference>
<organism evidence="3 4">
    <name type="scientific">Rhesus monkey rhadinovirus H26-95</name>
    <dbReference type="NCBI Taxonomy" id="69256"/>
    <lineage>
        <taxon>Viruses</taxon>
        <taxon>Duplodnaviria</taxon>
        <taxon>Heunggongvirae</taxon>
        <taxon>Peploviricota</taxon>
        <taxon>Herviviricetes</taxon>
        <taxon>Herpesvirales</taxon>
        <taxon>Orthoherpesviridae</taxon>
        <taxon>Gammaherpesvirinae</taxon>
        <taxon>Rhadinovirus</taxon>
        <taxon>Rhadinovirus macacinegamma5</taxon>
        <taxon>Macacine gammaherpesvirus 5</taxon>
    </lineage>
</organism>
<sequence>MSSTRPKTRAPKKELTMEELAAQVQKLSVENKQLKKLINSGDPTRSGSDPVISNTEKEAKIAAAVSALCNVATRKIEAKVRAATAKAVTRGQMEDALAGISIRVDVSMDETTRGGIAASADGALRRRRAQSRTRNNDAD</sequence>
<proteinExistence type="inferred from homology"/>
<dbReference type="Gene3D" id="1.10.3390.10">
    <property type="entry name" value="YejL-like"/>
    <property type="match status" value="1"/>
</dbReference>
<dbReference type="SUPFAM" id="SSF160459">
    <property type="entry name" value="BLRF2-like"/>
    <property type="match status" value="1"/>
</dbReference>
<reference evidence="3 4" key="1">
    <citation type="journal article" date="2000" name="J. Virol.">
        <title>The primary sequence of rhesus monkey rhadinovirus isolate 26-95: sequence similarities to Kaposi's sarcoma-associated herpesvirus and rhesus monkey rhadinovirus isolate 17577.</title>
        <authorList>
            <person name="Alexander L."/>
            <person name="Denekamp L."/>
            <person name="Knapp A."/>
            <person name="Auerbach M.R."/>
            <person name="Damania B."/>
            <person name="Desrosiers R.C."/>
        </authorList>
    </citation>
    <scope>NUCLEOTIDE SEQUENCE [LARGE SCALE GENOMIC DNA]</scope>
    <source>
        <strain evidence="3">Macaca mulatta rhadinovirus isolate 26-95</strain>
    </source>
</reference>
<name>Q77NI9_9GAMA</name>
<gene>
    <name evidence="3" type="primary">ORF52</name>
</gene>
<feature type="region of interest" description="Disordered" evidence="2">
    <location>
        <begin position="111"/>
        <end position="139"/>
    </location>
</feature>
<evidence type="ECO:0000256" key="2">
    <source>
        <dbReference type="SAM" id="MobiDB-lite"/>
    </source>
</evidence>
<protein>
    <submittedName>
        <fullName evidence="3">ORF52</fullName>
    </submittedName>
</protein>
<evidence type="ECO:0000313" key="3">
    <source>
        <dbReference type="EMBL" id="AAF60030.1"/>
    </source>
</evidence>
<accession>Q77NI9</accession>
<evidence type="ECO:0000256" key="1">
    <source>
        <dbReference type="ARBA" id="ARBA00008922"/>
    </source>
</evidence>
<dbReference type="InterPro" id="IPR008642">
    <property type="entry name" value="Herpes_BLRF2"/>
</dbReference>